<dbReference type="EMBL" id="KV425586">
    <property type="protein sequence ID" value="KZT23344.1"/>
    <property type="molecule type" value="Genomic_DNA"/>
</dbReference>
<protein>
    <submittedName>
        <fullName evidence="1">Uncharacterized protein</fullName>
    </submittedName>
</protein>
<organism evidence="1 2">
    <name type="scientific">Neolentinus lepideus HHB14362 ss-1</name>
    <dbReference type="NCBI Taxonomy" id="1314782"/>
    <lineage>
        <taxon>Eukaryota</taxon>
        <taxon>Fungi</taxon>
        <taxon>Dikarya</taxon>
        <taxon>Basidiomycota</taxon>
        <taxon>Agaricomycotina</taxon>
        <taxon>Agaricomycetes</taxon>
        <taxon>Gloeophyllales</taxon>
        <taxon>Gloeophyllaceae</taxon>
        <taxon>Neolentinus</taxon>
    </lineage>
</organism>
<keyword evidence="2" id="KW-1185">Reference proteome</keyword>
<dbReference type="Proteomes" id="UP000076761">
    <property type="component" value="Unassembled WGS sequence"/>
</dbReference>
<sequence length="80" mass="9156">MNRTTPPQSLRGNRHRMVGSDMARCDKNPEIDLREDVVNELLALCPDTLTTVVSLCIVWDGGRRERNWMSRITSTKEALK</sequence>
<accession>A0A165R5P4</accession>
<gene>
    <name evidence="1" type="ORF">NEOLEDRAFT_558104</name>
</gene>
<name>A0A165R5P4_9AGAM</name>
<proteinExistence type="predicted"/>
<evidence type="ECO:0000313" key="2">
    <source>
        <dbReference type="Proteomes" id="UP000076761"/>
    </source>
</evidence>
<reference evidence="1 2" key="1">
    <citation type="journal article" date="2016" name="Mol. Biol. Evol.">
        <title>Comparative Genomics of Early-Diverging Mushroom-Forming Fungi Provides Insights into the Origins of Lignocellulose Decay Capabilities.</title>
        <authorList>
            <person name="Nagy L.G."/>
            <person name="Riley R."/>
            <person name="Tritt A."/>
            <person name="Adam C."/>
            <person name="Daum C."/>
            <person name="Floudas D."/>
            <person name="Sun H."/>
            <person name="Yadav J.S."/>
            <person name="Pangilinan J."/>
            <person name="Larsson K.H."/>
            <person name="Matsuura K."/>
            <person name="Barry K."/>
            <person name="Labutti K."/>
            <person name="Kuo R."/>
            <person name="Ohm R.A."/>
            <person name="Bhattacharya S.S."/>
            <person name="Shirouzu T."/>
            <person name="Yoshinaga Y."/>
            <person name="Martin F.M."/>
            <person name="Grigoriev I.V."/>
            <person name="Hibbett D.S."/>
        </authorList>
    </citation>
    <scope>NUCLEOTIDE SEQUENCE [LARGE SCALE GENOMIC DNA]</scope>
    <source>
        <strain evidence="1 2">HHB14362 ss-1</strain>
    </source>
</reference>
<evidence type="ECO:0000313" key="1">
    <source>
        <dbReference type="EMBL" id="KZT23344.1"/>
    </source>
</evidence>
<dbReference type="AlphaFoldDB" id="A0A165R5P4"/>
<dbReference type="InParanoid" id="A0A165R5P4"/>